<dbReference type="RefSeq" id="WP_208405283.1">
    <property type="nucleotide sequence ID" value="NZ_BJLP01000075.1"/>
</dbReference>
<organism evidence="1 2">
    <name type="scientific">Cellulomonas uda</name>
    <dbReference type="NCBI Taxonomy" id="1714"/>
    <lineage>
        <taxon>Bacteria</taxon>
        <taxon>Bacillati</taxon>
        <taxon>Actinomycetota</taxon>
        <taxon>Actinomycetes</taxon>
        <taxon>Micrococcales</taxon>
        <taxon>Cellulomonadaceae</taxon>
        <taxon>Cellulomonas</taxon>
    </lineage>
</organism>
<reference evidence="1 2" key="1">
    <citation type="submission" date="2019-06" db="EMBL/GenBank/DDBJ databases">
        <title>Whole genome shotgun sequence of Cellulomonas uda NBRC 3747.</title>
        <authorList>
            <person name="Hosoyama A."/>
            <person name="Uohara A."/>
            <person name="Ohji S."/>
            <person name="Ichikawa N."/>
        </authorList>
    </citation>
    <scope>NUCLEOTIDE SEQUENCE [LARGE SCALE GENOMIC DNA]</scope>
    <source>
        <strain evidence="1 2">NBRC 3747</strain>
    </source>
</reference>
<comment type="caution">
    <text evidence="1">The sequence shown here is derived from an EMBL/GenBank/DDBJ whole genome shotgun (WGS) entry which is preliminary data.</text>
</comment>
<protein>
    <submittedName>
        <fullName evidence="1">Uncharacterized protein</fullName>
    </submittedName>
</protein>
<keyword evidence="2" id="KW-1185">Reference proteome</keyword>
<dbReference type="AlphaFoldDB" id="A0A4Y3KHU6"/>
<evidence type="ECO:0000313" key="2">
    <source>
        <dbReference type="Proteomes" id="UP000315842"/>
    </source>
</evidence>
<dbReference type="EMBL" id="BJLP01000075">
    <property type="protein sequence ID" value="GEA82635.1"/>
    <property type="molecule type" value="Genomic_DNA"/>
</dbReference>
<sequence>MTTDLEEMGPVDYLVVQFPQNRLDGTAFPLLVDLVEQGIIRVLDLGFVRKSRALAA</sequence>
<gene>
    <name evidence="1" type="ORF">CUD01_30790</name>
</gene>
<accession>A0A4Y3KHU6</accession>
<proteinExistence type="predicted"/>
<dbReference type="Proteomes" id="UP000315842">
    <property type="component" value="Unassembled WGS sequence"/>
</dbReference>
<evidence type="ECO:0000313" key="1">
    <source>
        <dbReference type="EMBL" id="GEA82635.1"/>
    </source>
</evidence>
<name>A0A4Y3KHU6_CELUD</name>